<sequence length="1296" mass="150166">MNSLEDENKIYIGTIGNYMTLSIQFLYENGAGSAVDEYGWLEPIDYIVDEEQFCLKTLSSHTQYLDQLHLESEKMIETMQIEKVKPNNDVTVLPLSIYRMFENTTHFFDTSVSTLIQVNGHGDTTPDRNIAALLLHNDYVAEFKQLLETKRVHFVNNFDPWNGSTLKDPQYKDLSEQERSSKAHDIQQQRLERAVFRIREPVKFAVAHFFYQQKWLPKSFIDHLNQSRYGQPEDIFEMDEVIMDDPSDDTTTNSTHSNNKITENSSLLFITETWLLPPNQYLTTWKQFHTYGQPINSTHHRHRGHLGIALLINPTFKQHVHHIQYENPILAKYTLSVVISAKILIHCLYIPPNIDDNDLSEILELLPLSYNKTSATIVCGDFNARMGNYTGDTRWNHKGRLIYNWIQSNELINWNERIAFGIPTSYSYSGNSIVDYFLSTIDLENTRVIVRDNLSLESTHKLLTFSFLIPSFLPNTPVLDQRKLWNIKKLKNDKVYDAYENAFKEYLDLILPPIPSLSLQRADAQNYIEHINTSLLESIYKSLDAVCGEQTTDPAVLRSKEFWTKEMMDAFERKEFYYRKWRKANGFNCLKYWLLHQKTKAKLRRLVIQRRKETWRQFCDQMKNSQYTKAIAKFSRIRKNRLLKPVFSTIDGPQQATDIMADHLEQTLSGSNQSQNENIPVPHNLLAYHSSQMSSLQVDCSFDLESIKSVISDLPRKKAPGIDHITSEMIRPLPKLLDTGPTLHIAQRGFRESRGSLDQVLCLTELCQLYHRKHLHYNPVLAFLDIKSAYDTVDRNIIWNGLSRSTPTPLLNLLHNLFEDVSIEVILNNHKSSRFRPKTGVLQGSVLSPYLYSVYINSLPSFLRSTPLVESDFNDPLTLAPKLNCLLYADDVVLIADADSMQSLLSKCEEHSLSLGYRWNPKKCVIVDPNPISRKYYLYNSELPNEDYFPYLGVPIKSGGIIDKPALLQQNINKALGTMKQLASLGVNKYGFDYLISTRFYAQIVRPQLEYGLAITSFNLREIRSIENCQNQCMRQIFGGRPFTSTKKVMLHIANLPTMKDRISILQAQFLFRSSSLPDDALLSKLQPYLQLQRSSKWSQLSKSLLWKSVRQQSIESISTAQFKQLRRRFLIKCHQLKLQEKHIKLLSHCRNDLIVDPILKIPMTKSERSRCVRWRLGWLPLGKPQVCPFHPNTLFSRSHSFSCLNMHNRLQMPKSIEDPLSYLLNCLPPTFLTKKARSSIDIWLIRWPTICAILLEMDYLAHSHVPDPSDHFGEPFIKHLLHLKHQFSDQLLSSL</sequence>
<accession>A0A0B7NDL2</accession>
<proteinExistence type="predicted"/>
<dbReference type="SUPFAM" id="SSF56219">
    <property type="entry name" value="DNase I-like"/>
    <property type="match status" value="1"/>
</dbReference>
<evidence type="ECO:0000313" key="3">
    <source>
        <dbReference type="Proteomes" id="UP000054107"/>
    </source>
</evidence>
<dbReference type="InterPro" id="IPR036691">
    <property type="entry name" value="Endo/exonu/phosph_ase_sf"/>
</dbReference>
<dbReference type="Gene3D" id="3.60.10.10">
    <property type="entry name" value="Endonuclease/exonuclease/phosphatase"/>
    <property type="match status" value="1"/>
</dbReference>
<keyword evidence="3" id="KW-1185">Reference proteome</keyword>
<dbReference type="Proteomes" id="UP000054107">
    <property type="component" value="Unassembled WGS sequence"/>
</dbReference>
<gene>
    <name evidence="2" type="primary">PARPA_07707.1 scaffold 30209</name>
</gene>
<dbReference type="STRING" id="35722.A0A0B7NDL2"/>
<dbReference type="PANTHER" id="PTHR47027">
    <property type="entry name" value="REVERSE TRANSCRIPTASE DOMAIN-CONTAINING PROTEIN"/>
    <property type="match status" value="1"/>
</dbReference>
<evidence type="ECO:0000313" key="2">
    <source>
        <dbReference type="EMBL" id="CEP13597.1"/>
    </source>
</evidence>
<dbReference type="Pfam" id="PF14529">
    <property type="entry name" value="Exo_endo_phos_2"/>
    <property type="match status" value="1"/>
</dbReference>
<dbReference type="SUPFAM" id="SSF56672">
    <property type="entry name" value="DNA/RNA polymerases"/>
    <property type="match status" value="1"/>
</dbReference>
<dbReference type="InterPro" id="IPR000477">
    <property type="entry name" value="RT_dom"/>
</dbReference>
<dbReference type="EMBL" id="LN730307">
    <property type="protein sequence ID" value="CEP13597.1"/>
    <property type="molecule type" value="Genomic_DNA"/>
</dbReference>
<evidence type="ECO:0000259" key="1">
    <source>
        <dbReference type="PROSITE" id="PS50878"/>
    </source>
</evidence>
<protein>
    <recommendedName>
        <fullName evidence="1">Reverse transcriptase domain-containing protein</fullName>
    </recommendedName>
</protein>
<name>A0A0B7NDL2_9FUNG</name>
<dbReference type="InterPro" id="IPR043502">
    <property type="entry name" value="DNA/RNA_pol_sf"/>
</dbReference>
<dbReference type="InterPro" id="IPR005135">
    <property type="entry name" value="Endo/exonuclease/phosphatase"/>
</dbReference>
<reference evidence="2 3" key="1">
    <citation type="submission" date="2014-09" db="EMBL/GenBank/DDBJ databases">
        <authorList>
            <person name="Ellenberger Sabrina"/>
        </authorList>
    </citation>
    <scope>NUCLEOTIDE SEQUENCE [LARGE SCALE GENOMIC DNA]</scope>
    <source>
        <strain evidence="2 3">CBS 412.66</strain>
    </source>
</reference>
<dbReference type="PROSITE" id="PS50878">
    <property type="entry name" value="RT_POL"/>
    <property type="match status" value="1"/>
</dbReference>
<feature type="domain" description="Reverse transcriptase" evidence="1">
    <location>
        <begin position="714"/>
        <end position="956"/>
    </location>
</feature>
<dbReference type="Pfam" id="PF00078">
    <property type="entry name" value="RVT_1"/>
    <property type="match status" value="1"/>
</dbReference>
<organism evidence="2 3">
    <name type="scientific">Parasitella parasitica</name>
    <dbReference type="NCBI Taxonomy" id="35722"/>
    <lineage>
        <taxon>Eukaryota</taxon>
        <taxon>Fungi</taxon>
        <taxon>Fungi incertae sedis</taxon>
        <taxon>Mucoromycota</taxon>
        <taxon>Mucoromycotina</taxon>
        <taxon>Mucoromycetes</taxon>
        <taxon>Mucorales</taxon>
        <taxon>Mucorineae</taxon>
        <taxon>Mucoraceae</taxon>
        <taxon>Parasitella</taxon>
    </lineage>
</organism>
<dbReference type="PANTHER" id="PTHR47027:SF20">
    <property type="entry name" value="REVERSE TRANSCRIPTASE-LIKE PROTEIN WITH RNA-DIRECTED DNA POLYMERASE DOMAIN"/>
    <property type="match status" value="1"/>
</dbReference>
<dbReference type="OrthoDB" id="5856459at2759"/>
<dbReference type="GO" id="GO:0003824">
    <property type="term" value="F:catalytic activity"/>
    <property type="evidence" value="ECO:0007669"/>
    <property type="project" value="InterPro"/>
</dbReference>
<dbReference type="CDD" id="cd01650">
    <property type="entry name" value="RT_nLTR_like"/>
    <property type="match status" value="1"/>
</dbReference>